<feature type="compositionally biased region" description="Low complexity" evidence="1">
    <location>
        <begin position="23"/>
        <end position="39"/>
    </location>
</feature>
<gene>
    <name evidence="2" type="ORF">M4438_18660</name>
</gene>
<sequence>MLLPTAALLAATVAGCADGTQASRTATPGPGSGTAAGRRVPGDPQEALHLAEQLLIKKCMERRGYRYWVEERPAPGGASRFPYVVDDPAWAARHGYGTDLYRERQQEALRDPNQRYFRSMPADRAPELLSALNGPQPRGISARLPNGITVTHSDRGCVAEAERGLYKDLPAWFRATRVTDSLGGMRVNMVLTDRRYLAAVKPWARCMRAKGHPYPTPAEARAAATRPDQEWPHAREVRLASAEAACAGSGDLSAVAKSLDTAYRAELRRRHPGPTADLDRLRREALPRARAIVAGGD</sequence>
<evidence type="ECO:0000256" key="1">
    <source>
        <dbReference type="SAM" id="MobiDB-lite"/>
    </source>
</evidence>
<dbReference type="RefSeq" id="WP_249461572.1">
    <property type="nucleotide sequence ID" value="NZ_JAMCCK010000027.1"/>
</dbReference>
<dbReference type="EMBL" id="JAMCCK010000027">
    <property type="protein sequence ID" value="MCL3995506.1"/>
    <property type="molecule type" value="Genomic_DNA"/>
</dbReference>
<reference evidence="2 3" key="1">
    <citation type="submission" date="2022-05" db="EMBL/GenBank/DDBJ databases">
        <title>Genome Resource of Streptomyces lavenduligriseus GA1-1, a Strain with Broad-Spectrum Antifungal Activity against Phytopathogenic Fungi.</title>
        <authorList>
            <person name="Qi D."/>
        </authorList>
    </citation>
    <scope>NUCLEOTIDE SEQUENCE [LARGE SCALE GENOMIC DNA]</scope>
    <source>
        <strain evidence="2 3">GA1-1</strain>
    </source>
</reference>
<name>A0ABT0NWC6_9ACTN</name>
<evidence type="ECO:0008006" key="4">
    <source>
        <dbReference type="Google" id="ProtNLM"/>
    </source>
</evidence>
<organism evidence="2 3">
    <name type="scientific">Streptomyces lavenduligriseus</name>
    <dbReference type="NCBI Taxonomy" id="67315"/>
    <lineage>
        <taxon>Bacteria</taxon>
        <taxon>Bacillati</taxon>
        <taxon>Actinomycetota</taxon>
        <taxon>Actinomycetes</taxon>
        <taxon>Kitasatosporales</taxon>
        <taxon>Streptomycetaceae</taxon>
        <taxon>Streptomyces</taxon>
    </lineage>
</organism>
<dbReference type="Proteomes" id="UP001202052">
    <property type="component" value="Unassembled WGS sequence"/>
</dbReference>
<comment type="caution">
    <text evidence="2">The sequence shown here is derived from an EMBL/GenBank/DDBJ whole genome shotgun (WGS) entry which is preliminary data.</text>
</comment>
<keyword evidence="3" id="KW-1185">Reference proteome</keyword>
<protein>
    <recommendedName>
        <fullName evidence="4">Lipoprotein</fullName>
    </recommendedName>
</protein>
<evidence type="ECO:0000313" key="2">
    <source>
        <dbReference type="EMBL" id="MCL3995506.1"/>
    </source>
</evidence>
<evidence type="ECO:0000313" key="3">
    <source>
        <dbReference type="Proteomes" id="UP001202052"/>
    </source>
</evidence>
<feature type="region of interest" description="Disordered" evidence="1">
    <location>
        <begin position="20"/>
        <end position="42"/>
    </location>
</feature>
<proteinExistence type="predicted"/>
<accession>A0ABT0NWC6</accession>